<accession>A0A3N5Y0W3</accession>
<dbReference type="Gene3D" id="1.10.10.10">
    <property type="entry name" value="Winged helix-like DNA-binding domain superfamily/Winged helix DNA-binding domain"/>
    <property type="match status" value="1"/>
</dbReference>
<gene>
    <name evidence="6" type="ORF">DRW07_10735</name>
</gene>
<dbReference type="RefSeq" id="WP_124027911.1">
    <property type="nucleotide sequence ID" value="NZ_JBHRSN010000006.1"/>
</dbReference>
<keyword evidence="2" id="KW-0805">Transcription regulation</keyword>
<dbReference type="SUPFAM" id="SSF53850">
    <property type="entry name" value="Periplasmic binding protein-like II"/>
    <property type="match status" value="1"/>
</dbReference>
<dbReference type="PROSITE" id="PS50931">
    <property type="entry name" value="HTH_LYSR"/>
    <property type="match status" value="1"/>
</dbReference>
<keyword evidence="3" id="KW-0238">DNA-binding</keyword>
<dbReference type="CDD" id="cd08471">
    <property type="entry name" value="PBP2_CrgA_like_2"/>
    <property type="match status" value="1"/>
</dbReference>
<evidence type="ECO:0000259" key="5">
    <source>
        <dbReference type="PROSITE" id="PS50931"/>
    </source>
</evidence>
<feature type="domain" description="HTH lysR-type" evidence="5">
    <location>
        <begin position="1"/>
        <end position="59"/>
    </location>
</feature>
<comment type="similarity">
    <text evidence="1">Belongs to the LysR transcriptional regulatory family.</text>
</comment>
<dbReference type="InterPro" id="IPR000847">
    <property type="entry name" value="LysR_HTH_N"/>
</dbReference>
<evidence type="ECO:0000313" key="6">
    <source>
        <dbReference type="EMBL" id="RPJ66553.1"/>
    </source>
</evidence>
<keyword evidence="4" id="KW-0804">Transcription</keyword>
<dbReference type="Gene3D" id="3.40.190.290">
    <property type="match status" value="1"/>
</dbReference>
<dbReference type="GO" id="GO:0006351">
    <property type="term" value="P:DNA-templated transcription"/>
    <property type="evidence" value="ECO:0007669"/>
    <property type="project" value="TreeGrafter"/>
</dbReference>
<dbReference type="GO" id="GO:0003700">
    <property type="term" value="F:DNA-binding transcription factor activity"/>
    <property type="evidence" value="ECO:0007669"/>
    <property type="project" value="InterPro"/>
</dbReference>
<dbReference type="InterPro" id="IPR005119">
    <property type="entry name" value="LysR_subst-bd"/>
</dbReference>
<dbReference type="EMBL" id="RPOK01000003">
    <property type="protein sequence ID" value="RPJ66553.1"/>
    <property type="molecule type" value="Genomic_DNA"/>
</dbReference>
<sequence>MDRLNAMAMFSTVMECGSFSAAARKLNKPQTTVSRQVKELEDYLGVQLVRRSTRNLVLTDAGRKYLQSCREVLSMVTEIERDAKGEYREPKGCLTVTAPHIMGRMHVFPLLTEYLHLYADVSVKLLLTDQNLHMYEDVVDVAFRVGDLPDSELVAKSLGSVQKILCASPQYLAKHGVPTEPADLEMHQCITFEGLDSASQWRFNDDGKEILTSVFSRVRANSIDVSIQAAREGLGIARVLSYQALPWLLSGELKLVLQRFAPSSWPVNLLYIQQPVLPLKQRSFIDFITPRMQARFEQFSQEWSSFT</sequence>
<dbReference type="SUPFAM" id="SSF46785">
    <property type="entry name" value="Winged helix' DNA-binding domain"/>
    <property type="match status" value="1"/>
</dbReference>
<evidence type="ECO:0000256" key="2">
    <source>
        <dbReference type="ARBA" id="ARBA00023015"/>
    </source>
</evidence>
<dbReference type="GO" id="GO:0043565">
    <property type="term" value="F:sequence-specific DNA binding"/>
    <property type="evidence" value="ECO:0007669"/>
    <property type="project" value="TreeGrafter"/>
</dbReference>
<dbReference type="InterPro" id="IPR036390">
    <property type="entry name" value="WH_DNA-bd_sf"/>
</dbReference>
<dbReference type="AlphaFoldDB" id="A0A3N5Y0W3"/>
<organism evidence="6 7">
    <name type="scientific">Alteromonas sediminis</name>
    <dbReference type="NCBI Taxonomy" id="2259342"/>
    <lineage>
        <taxon>Bacteria</taxon>
        <taxon>Pseudomonadati</taxon>
        <taxon>Pseudomonadota</taxon>
        <taxon>Gammaproteobacteria</taxon>
        <taxon>Alteromonadales</taxon>
        <taxon>Alteromonadaceae</taxon>
        <taxon>Alteromonas/Salinimonas group</taxon>
        <taxon>Alteromonas</taxon>
    </lineage>
</organism>
<dbReference type="Pfam" id="PF03466">
    <property type="entry name" value="LysR_substrate"/>
    <property type="match status" value="1"/>
</dbReference>
<name>A0A3N5Y0W3_9ALTE</name>
<dbReference type="PRINTS" id="PR00039">
    <property type="entry name" value="HTHLYSR"/>
</dbReference>
<dbReference type="OrthoDB" id="9786526at2"/>
<comment type="caution">
    <text evidence="6">The sequence shown here is derived from an EMBL/GenBank/DDBJ whole genome shotgun (WGS) entry which is preliminary data.</text>
</comment>
<evidence type="ECO:0000256" key="3">
    <source>
        <dbReference type="ARBA" id="ARBA00023125"/>
    </source>
</evidence>
<dbReference type="InterPro" id="IPR036388">
    <property type="entry name" value="WH-like_DNA-bd_sf"/>
</dbReference>
<dbReference type="Proteomes" id="UP000275281">
    <property type="component" value="Unassembled WGS sequence"/>
</dbReference>
<dbReference type="InterPro" id="IPR058163">
    <property type="entry name" value="LysR-type_TF_proteobact-type"/>
</dbReference>
<keyword evidence="7" id="KW-1185">Reference proteome</keyword>
<reference evidence="6 7" key="1">
    <citation type="submission" date="2018-11" db="EMBL/GenBank/DDBJ databases">
        <authorList>
            <person name="Ye M.-Q."/>
            <person name="Du Z.-J."/>
        </authorList>
    </citation>
    <scope>NUCLEOTIDE SEQUENCE [LARGE SCALE GENOMIC DNA]</scope>
    <source>
        <strain evidence="6 7">U0105</strain>
    </source>
</reference>
<dbReference type="PANTHER" id="PTHR30537">
    <property type="entry name" value="HTH-TYPE TRANSCRIPTIONAL REGULATOR"/>
    <property type="match status" value="1"/>
</dbReference>
<evidence type="ECO:0000256" key="4">
    <source>
        <dbReference type="ARBA" id="ARBA00023163"/>
    </source>
</evidence>
<evidence type="ECO:0000256" key="1">
    <source>
        <dbReference type="ARBA" id="ARBA00009437"/>
    </source>
</evidence>
<dbReference type="Pfam" id="PF00126">
    <property type="entry name" value="HTH_1"/>
    <property type="match status" value="1"/>
</dbReference>
<dbReference type="PANTHER" id="PTHR30537:SF5">
    <property type="entry name" value="HTH-TYPE TRANSCRIPTIONAL ACTIVATOR TTDR-RELATED"/>
    <property type="match status" value="1"/>
</dbReference>
<evidence type="ECO:0000313" key="7">
    <source>
        <dbReference type="Proteomes" id="UP000275281"/>
    </source>
</evidence>
<protein>
    <submittedName>
        <fullName evidence="6">LysR family transcriptional regulator</fullName>
    </submittedName>
</protein>
<dbReference type="FunFam" id="1.10.10.10:FF:000001">
    <property type="entry name" value="LysR family transcriptional regulator"/>
    <property type="match status" value="1"/>
</dbReference>
<proteinExistence type="inferred from homology"/>